<keyword evidence="1" id="KW-0472">Membrane</keyword>
<keyword evidence="3" id="KW-1185">Reference proteome</keyword>
<dbReference type="EMBL" id="LJGU01000127">
    <property type="protein sequence ID" value="OEV02773.1"/>
    <property type="molecule type" value="Genomic_DNA"/>
</dbReference>
<comment type="caution">
    <text evidence="2">The sequence shown here is derived from an EMBL/GenBank/DDBJ whole genome shotgun (WGS) entry which is preliminary data.</text>
</comment>
<keyword evidence="1" id="KW-1133">Transmembrane helix</keyword>
<organism evidence="2 3">
    <name type="scientific">Streptomyces oceani</name>
    <dbReference type="NCBI Taxonomy" id="1075402"/>
    <lineage>
        <taxon>Bacteria</taxon>
        <taxon>Bacillati</taxon>
        <taxon>Actinomycetota</taxon>
        <taxon>Actinomycetes</taxon>
        <taxon>Kitasatosporales</taxon>
        <taxon>Streptomycetaceae</taxon>
        <taxon>Streptomyces</taxon>
    </lineage>
</organism>
<proteinExistence type="predicted"/>
<keyword evidence="1" id="KW-0812">Transmembrane</keyword>
<reference evidence="2 3" key="1">
    <citation type="journal article" date="2016" name="Front. Microbiol.">
        <title>Comparative Genomics Analysis of Streptomyces Species Reveals Their Adaptation to the Marine Environment and Their Diversity at the Genomic Level.</title>
        <authorList>
            <person name="Tian X."/>
            <person name="Zhang Z."/>
            <person name="Yang T."/>
            <person name="Chen M."/>
            <person name="Li J."/>
            <person name="Chen F."/>
            <person name="Yang J."/>
            <person name="Li W."/>
            <person name="Zhang B."/>
            <person name="Zhang Z."/>
            <person name="Wu J."/>
            <person name="Zhang C."/>
            <person name="Long L."/>
            <person name="Xiao J."/>
        </authorList>
    </citation>
    <scope>NUCLEOTIDE SEQUENCE [LARGE SCALE GENOMIC DNA]</scope>
    <source>
        <strain evidence="2 3">SCSIO 02100</strain>
    </source>
</reference>
<evidence type="ECO:0000256" key="1">
    <source>
        <dbReference type="SAM" id="Phobius"/>
    </source>
</evidence>
<accession>A0A1E7KFY5</accession>
<dbReference type="AlphaFoldDB" id="A0A1E7KFY5"/>
<sequence length="168" mass="18339">MLAISATLLLLFGTLVLGMTPLFPTFLSGDLLLVALVLIVVVPVALFFGSGGWTAWRQRRQGPQETVRERLPDSLAIDTHGVAFRCGGRATLRYSWSEVRRLDAGAGQEKGWLRLWLVDGVPLPDAVPDSRRTSEGALLVLEFGDGAERETVAAAVRAYRPPGVRMRL</sequence>
<evidence type="ECO:0000313" key="3">
    <source>
        <dbReference type="Proteomes" id="UP000176101"/>
    </source>
</evidence>
<dbReference type="PATRIC" id="fig|1075402.3.peg.1928"/>
<dbReference type="Proteomes" id="UP000176101">
    <property type="component" value="Unassembled WGS sequence"/>
</dbReference>
<gene>
    <name evidence="2" type="ORF">AN216_15085</name>
</gene>
<name>A0A1E7KFY5_9ACTN</name>
<evidence type="ECO:0000313" key="2">
    <source>
        <dbReference type="EMBL" id="OEV02773.1"/>
    </source>
</evidence>
<protein>
    <submittedName>
        <fullName evidence="2">Uncharacterized protein</fullName>
    </submittedName>
</protein>
<feature type="transmembrane region" description="Helical" evidence="1">
    <location>
        <begin position="34"/>
        <end position="56"/>
    </location>
</feature>